<feature type="non-terminal residue" evidence="2">
    <location>
        <position position="1"/>
    </location>
</feature>
<name>A0A6J4S222_9ACTN</name>
<organism evidence="2">
    <name type="scientific">uncultured Solirubrobacteraceae bacterium</name>
    <dbReference type="NCBI Taxonomy" id="1162706"/>
    <lineage>
        <taxon>Bacteria</taxon>
        <taxon>Bacillati</taxon>
        <taxon>Actinomycetota</taxon>
        <taxon>Thermoleophilia</taxon>
        <taxon>Solirubrobacterales</taxon>
        <taxon>Solirubrobacteraceae</taxon>
        <taxon>environmental samples</taxon>
    </lineage>
</organism>
<feature type="region of interest" description="Disordered" evidence="1">
    <location>
        <begin position="28"/>
        <end position="340"/>
    </location>
</feature>
<evidence type="ECO:0000313" key="2">
    <source>
        <dbReference type="EMBL" id="CAA9487376.1"/>
    </source>
</evidence>
<feature type="compositionally biased region" description="Basic residues" evidence="1">
    <location>
        <begin position="99"/>
        <end position="108"/>
    </location>
</feature>
<feature type="compositionally biased region" description="Basic and acidic residues" evidence="1">
    <location>
        <begin position="143"/>
        <end position="184"/>
    </location>
</feature>
<feature type="compositionally biased region" description="Low complexity" evidence="1">
    <location>
        <begin position="239"/>
        <end position="250"/>
    </location>
</feature>
<feature type="compositionally biased region" description="Basic residues" evidence="1">
    <location>
        <begin position="319"/>
        <end position="340"/>
    </location>
</feature>
<reference evidence="2" key="1">
    <citation type="submission" date="2020-02" db="EMBL/GenBank/DDBJ databases">
        <authorList>
            <person name="Meier V. D."/>
        </authorList>
    </citation>
    <scope>NUCLEOTIDE SEQUENCE</scope>
    <source>
        <strain evidence="2">AVDCRST_MAG13</strain>
    </source>
</reference>
<protein>
    <submittedName>
        <fullName evidence="2">Glucose-6-phosphate dehydrogenase (Coenzyme F420)</fullName>
        <ecNumber evidence="2">1.1.98.2</ecNumber>
    </submittedName>
</protein>
<keyword evidence="2" id="KW-0560">Oxidoreductase</keyword>
<dbReference type="EC" id="1.1.98.2" evidence="2"/>
<feature type="compositionally biased region" description="Basic and acidic residues" evidence="1">
    <location>
        <begin position="109"/>
        <end position="120"/>
    </location>
</feature>
<feature type="compositionally biased region" description="Basic and acidic residues" evidence="1">
    <location>
        <begin position="258"/>
        <end position="267"/>
    </location>
</feature>
<feature type="compositionally biased region" description="Basic residues" evidence="1">
    <location>
        <begin position="268"/>
        <end position="284"/>
    </location>
</feature>
<dbReference type="EMBL" id="CADCVO010000241">
    <property type="protein sequence ID" value="CAA9487376.1"/>
    <property type="molecule type" value="Genomic_DNA"/>
</dbReference>
<evidence type="ECO:0000256" key="1">
    <source>
        <dbReference type="SAM" id="MobiDB-lite"/>
    </source>
</evidence>
<sequence length="340" mass="36756">ERRVRLEGFCRAVRPAGAARALRLGRGARLRDRGGLRPLPALAPHGRPRPERADVARGDRAGLHGPHAGHERPDADDALPPDDRRPGVRDAGRPVPRPGHPRGRHGRGAQRDPRHGRGVAERQGAPRAPGRGDRAHPPPVDGGARDVRGRALPDADRHDLRPPGRAHPDLHGRLGTDRREDGRPGGRRLHHHERQGPGALRPAPREGRGGGPRGRAGLRRDGQDDGDQGLLRPRRRVRPQGLRVVGGARPAGRRQERRGRPARDGAPGRRRAGPRAHPLHRHGRSAGVRGADPPLRRARLHPPGLPRPGDGPAPLHGPVLRRRAAAPAHGVRRAGRGPRV</sequence>
<proteinExistence type="predicted"/>
<dbReference type="GO" id="GO:0052749">
    <property type="term" value="F:glucose-6-phosphate dehydrogenase (coenzyme F420) activity"/>
    <property type="evidence" value="ECO:0007669"/>
    <property type="project" value="UniProtKB-EC"/>
</dbReference>
<gene>
    <name evidence="2" type="ORF">AVDCRST_MAG13-1542</name>
</gene>
<accession>A0A6J4S222</accession>
<dbReference type="AlphaFoldDB" id="A0A6J4S222"/>
<feature type="compositionally biased region" description="Basic and acidic residues" evidence="1">
    <location>
        <begin position="48"/>
        <end position="92"/>
    </location>
</feature>
<feature type="non-terminal residue" evidence="2">
    <location>
        <position position="340"/>
    </location>
</feature>